<name>A0A443IPH2_9RHOB</name>
<reference evidence="2 3" key="2">
    <citation type="submission" date="2019-01" db="EMBL/GenBank/DDBJ databases">
        <authorList>
            <person name="Li Y."/>
        </authorList>
    </citation>
    <scope>NUCLEOTIDE SEQUENCE [LARGE SCALE GENOMIC DNA]</scope>
    <source>
        <strain evidence="2 3">2D-5</strain>
    </source>
</reference>
<reference evidence="2 3" key="1">
    <citation type="submission" date="2019-01" db="EMBL/GenBank/DDBJ databases">
        <title>Sinorhodobacter populi sp. nov. isolated from the symptomatic bark tissue of Populus euramericana canker.</title>
        <authorList>
            <person name="Xu G."/>
        </authorList>
    </citation>
    <scope>NUCLEOTIDE SEQUENCE [LARGE SCALE GENOMIC DNA]</scope>
    <source>
        <strain evidence="2 3">2D-5</strain>
    </source>
</reference>
<dbReference type="EMBL" id="SAUW01000020">
    <property type="protein sequence ID" value="RWR07824.1"/>
    <property type="molecule type" value="Genomic_DNA"/>
</dbReference>
<evidence type="ECO:0000256" key="1">
    <source>
        <dbReference type="SAM" id="MobiDB-lite"/>
    </source>
</evidence>
<evidence type="ECO:0000313" key="2">
    <source>
        <dbReference type="EMBL" id="RWR07824.1"/>
    </source>
</evidence>
<comment type="caution">
    <text evidence="2">The sequence shown here is derived from an EMBL/GenBank/DDBJ whole genome shotgun (WGS) entry which is preliminary data.</text>
</comment>
<proteinExistence type="predicted"/>
<feature type="region of interest" description="Disordered" evidence="1">
    <location>
        <begin position="1"/>
        <end position="77"/>
    </location>
</feature>
<feature type="compositionally biased region" description="Polar residues" evidence="1">
    <location>
        <begin position="11"/>
        <end position="25"/>
    </location>
</feature>
<feature type="compositionally biased region" description="Polar residues" evidence="1">
    <location>
        <begin position="56"/>
        <end position="70"/>
    </location>
</feature>
<dbReference type="AlphaFoldDB" id="A0A443IPH2"/>
<evidence type="ECO:0000313" key="3">
    <source>
        <dbReference type="Proteomes" id="UP000285710"/>
    </source>
</evidence>
<gene>
    <name evidence="2" type="ORF">D2T33_16745</name>
</gene>
<accession>A0A443IPH2</accession>
<sequence>MRAHPPKSGSIPGQVSSAESPTIRQSAGLLDGNVRISDRREGPECPQTKKMPAMASATSESPAAQQNGFLFTTGDEI</sequence>
<dbReference type="Proteomes" id="UP000285710">
    <property type="component" value="Unassembled WGS sequence"/>
</dbReference>
<protein>
    <submittedName>
        <fullName evidence="2">Uncharacterized protein</fullName>
    </submittedName>
</protein>
<keyword evidence="3" id="KW-1185">Reference proteome</keyword>
<organism evidence="2 3">
    <name type="scientific">Paenirhodobacter populi</name>
    <dbReference type="NCBI Taxonomy" id="2306993"/>
    <lineage>
        <taxon>Bacteria</taxon>
        <taxon>Pseudomonadati</taxon>
        <taxon>Pseudomonadota</taxon>
        <taxon>Alphaproteobacteria</taxon>
        <taxon>Rhodobacterales</taxon>
        <taxon>Rhodobacter group</taxon>
        <taxon>Paenirhodobacter</taxon>
    </lineage>
</organism>
<dbReference type="RefSeq" id="WP_128270541.1">
    <property type="nucleotide sequence ID" value="NZ_SAUW01000020.1"/>
</dbReference>